<accession>A0A1B1NG90</accession>
<evidence type="ECO:0000313" key="2">
    <source>
        <dbReference type="Proteomes" id="UP000092482"/>
    </source>
</evidence>
<dbReference type="KEGG" id="serj:SGUI_3027"/>
<reference evidence="1 2" key="1">
    <citation type="submission" date="2016-03" db="EMBL/GenBank/DDBJ databases">
        <title>Shallow-sea hydrothermal system.</title>
        <authorList>
            <person name="Tang K."/>
        </authorList>
    </citation>
    <scope>NUCLEOTIDE SEQUENCE [LARGE SCALE GENOMIC DNA]</scope>
    <source>
        <strain evidence="1 2">JLT9</strain>
    </source>
</reference>
<name>A0A1B1NG90_9MICO</name>
<dbReference type="Gene3D" id="3.40.50.720">
    <property type="entry name" value="NAD(P)-binding Rossmann-like Domain"/>
    <property type="match status" value="1"/>
</dbReference>
<evidence type="ECO:0000313" key="1">
    <source>
        <dbReference type="EMBL" id="ANS80423.1"/>
    </source>
</evidence>
<dbReference type="EMBL" id="CP014989">
    <property type="protein sequence ID" value="ANS80423.1"/>
    <property type="molecule type" value="Genomic_DNA"/>
</dbReference>
<organism evidence="1 2">
    <name type="scientific">Serinicoccus hydrothermalis</name>
    <dbReference type="NCBI Taxonomy" id="1758689"/>
    <lineage>
        <taxon>Bacteria</taxon>
        <taxon>Bacillati</taxon>
        <taxon>Actinomycetota</taxon>
        <taxon>Actinomycetes</taxon>
        <taxon>Micrococcales</taxon>
        <taxon>Ornithinimicrobiaceae</taxon>
        <taxon>Serinicoccus</taxon>
    </lineage>
</organism>
<dbReference type="Proteomes" id="UP000092482">
    <property type="component" value="Chromosome"/>
</dbReference>
<keyword evidence="2" id="KW-1185">Reference proteome</keyword>
<gene>
    <name evidence="1" type="ORF">SGUI_3027</name>
</gene>
<sequence length="210" mass="22334">MRPDQPQDPAWQFLRRLGTAPVASPHDHGPLEVRGEGEVAEALRAVLRPTARTGATPGGLLAGPARPEAPRRVVLVHDHLVPVGTAREPAIVGRPVLPVVSQTARVVIGPWTGMPGRPCLHCLDLHRRDRDPGWPRAAAALLDPLTAPLPPTHPPEVLQAVTALVVLLSRSVAPAGPGAAHEVGALPPHLVVRRWPPHPGCPWHEPEQPG</sequence>
<dbReference type="STRING" id="1758689.SGUI_3027"/>
<dbReference type="AlphaFoldDB" id="A0A1B1NG90"/>
<protein>
    <submittedName>
        <fullName evidence="1">Secreted protein</fullName>
    </submittedName>
</protein>
<proteinExistence type="predicted"/>